<dbReference type="InterPro" id="IPR045565">
    <property type="entry name" value="Phage_capsid_2"/>
</dbReference>
<keyword evidence="1" id="KW-0614">Plasmid</keyword>
<evidence type="ECO:0000313" key="2">
    <source>
        <dbReference type="Proteomes" id="UP000501692"/>
    </source>
</evidence>
<protein>
    <recommendedName>
        <fullName evidence="3">Capsid protein</fullName>
    </recommendedName>
</protein>
<accession>A0A6H0G077</accession>
<dbReference type="EMBL" id="CP049807">
    <property type="protein sequence ID" value="QIT19986.1"/>
    <property type="molecule type" value="Genomic_DNA"/>
</dbReference>
<dbReference type="AlphaFoldDB" id="A0A6H0G077"/>
<evidence type="ECO:0008006" key="3">
    <source>
        <dbReference type="Google" id="ProtNLM"/>
    </source>
</evidence>
<gene>
    <name evidence="1" type="ORF">G8E09_19455</name>
</gene>
<evidence type="ECO:0000313" key="1">
    <source>
        <dbReference type="EMBL" id="QIT19986.1"/>
    </source>
</evidence>
<sequence>MTGFGDLQTPTRFGDTQYNEVDFASRLATMSNYSNFTHIAPQDLPKLKAHPQDEMIQRLVSARNRKIDSIIYNGLIGTAQRKTTEADTFTAVALPAEQQIGTSAAPVTFSKQLLIDIRTKFMENEVPDDEEIIVTYNSDMLNMILADSTLTSADYLQGQMLQRGEINTFLGFKWVPYQKIKATPASTYATGVAYTSKALKFGSASISPLKVVEREDKNRTISIGHIDSYGCVRTDEKRVVAFTFSV</sequence>
<organism evidence="1 2">
    <name type="scientific">Acinetobacter pittii</name>
    <name type="common">Acinetobacter genomosp. 3</name>
    <dbReference type="NCBI Taxonomy" id="48296"/>
    <lineage>
        <taxon>Bacteria</taxon>
        <taxon>Pseudomonadati</taxon>
        <taxon>Pseudomonadota</taxon>
        <taxon>Gammaproteobacteria</taxon>
        <taxon>Moraxellales</taxon>
        <taxon>Moraxellaceae</taxon>
        <taxon>Acinetobacter</taxon>
        <taxon>Acinetobacter calcoaceticus/baumannii complex</taxon>
    </lineage>
</organism>
<proteinExistence type="predicted"/>
<dbReference type="Pfam" id="PF19821">
    <property type="entry name" value="Phage_capsid_2"/>
    <property type="match status" value="1"/>
</dbReference>
<dbReference type="Proteomes" id="UP000501692">
    <property type="component" value="Plasmid pA1254_1"/>
</dbReference>
<geneLocation type="plasmid" evidence="2">
    <name>pa1254_1</name>
</geneLocation>
<reference evidence="1 2" key="1">
    <citation type="submission" date="2020-03" db="EMBL/GenBank/DDBJ databases">
        <authorList>
            <person name="Zhang L."/>
            <person name="Han X."/>
            <person name="Chen Y."/>
            <person name="Yu Y."/>
        </authorList>
    </citation>
    <scope>NUCLEOTIDE SEQUENCE [LARGE SCALE GENOMIC DNA]</scope>
    <source>
        <strain evidence="1 2">A1254</strain>
        <plasmid evidence="2">pa1254_1</plasmid>
    </source>
</reference>
<name>A0A6H0G077_ACIPI</name>